<sequence>MTREPVTNSTGTAGSARRPYRRRGSGSGSSGRSVLVLGGATNPGAECAKELEQECDAPAAPYTVRARDAMQSHITHNDSRQRISRLSHR</sequence>
<gene>
    <name evidence="2" type="ORF">EUGRSUZ_B01584</name>
</gene>
<feature type="compositionally biased region" description="Basic and acidic residues" evidence="1">
    <location>
        <begin position="69"/>
        <end position="81"/>
    </location>
</feature>
<protein>
    <submittedName>
        <fullName evidence="2">Uncharacterized protein</fullName>
    </submittedName>
</protein>
<dbReference type="EMBL" id="KK198754">
    <property type="protein sequence ID" value="KCW84782.1"/>
    <property type="molecule type" value="Genomic_DNA"/>
</dbReference>
<feature type="compositionally biased region" description="Polar residues" evidence="1">
    <location>
        <begin position="1"/>
        <end position="12"/>
    </location>
</feature>
<feature type="region of interest" description="Disordered" evidence="1">
    <location>
        <begin position="1"/>
        <end position="42"/>
    </location>
</feature>
<dbReference type="InParanoid" id="A0A059D2F8"/>
<dbReference type="AlphaFoldDB" id="A0A059D2F8"/>
<evidence type="ECO:0000313" key="2">
    <source>
        <dbReference type="EMBL" id="KCW84782.1"/>
    </source>
</evidence>
<organism evidence="2">
    <name type="scientific">Eucalyptus grandis</name>
    <name type="common">Flooded gum</name>
    <dbReference type="NCBI Taxonomy" id="71139"/>
    <lineage>
        <taxon>Eukaryota</taxon>
        <taxon>Viridiplantae</taxon>
        <taxon>Streptophyta</taxon>
        <taxon>Embryophyta</taxon>
        <taxon>Tracheophyta</taxon>
        <taxon>Spermatophyta</taxon>
        <taxon>Magnoliopsida</taxon>
        <taxon>eudicotyledons</taxon>
        <taxon>Gunneridae</taxon>
        <taxon>Pentapetalae</taxon>
        <taxon>rosids</taxon>
        <taxon>malvids</taxon>
        <taxon>Myrtales</taxon>
        <taxon>Myrtaceae</taxon>
        <taxon>Myrtoideae</taxon>
        <taxon>Eucalypteae</taxon>
        <taxon>Eucalyptus</taxon>
    </lineage>
</organism>
<feature type="compositionally biased region" description="Low complexity" evidence="1">
    <location>
        <begin position="30"/>
        <end position="39"/>
    </location>
</feature>
<proteinExistence type="predicted"/>
<reference evidence="2" key="1">
    <citation type="submission" date="2013-07" db="EMBL/GenBank/DDBJ databases">
        <title>The genome of Eucalyptus grandis.</title>
        <authorList>
            <person name="Schmutz J."/>
            <person name="Hayes R."/>
            <person name="Myburg A."/>
            <person name="Tuskan G."/>
            <person name="Grattapaglia D."/>
            <person name="Rokhsar D.S."/>
        </authorList>
    </citation>
    <scope>NUCLEOTIDE SEQUENCE</scope>
    <source>
        <tissue evidence="2">Leaf extractions</tissue>
    </source>
</reference>
<feature type="region of interest" description="Disordered" evidence="1">
    <location>
        <begin position="69"/>
        <end position="89"/>
    </location>
</feature>
<accession>A0A059D2F8</accession>
<dbReference type="Gramene" id="KCW84782">
    <property type="protein sequence ID" value="KCW84782"/>
    <property type="gene ID" value="EUGRSUZ_B01584"/>
</dbReference>
<evidence type="ECO:0000256" key="1">
    <source>
        <dbReference type="SAM" id="MobiDB-lite"/>
    </source>
</evidence>
<name>A0A059D2F8_EUCGR</name>